<evidence type="ECO:0000256" key="2">
    <source>
        <dbReference type="ARBA" id="ARBA00023125"/>
    </source>
</evidence>
<dbReference type="InterPro" id="IPR016032">
    <property type="entry name" value="Sig_transdc_resp-reg_C-effctor"/>
</dbReference>
<dbReference type="Pfam" id="PF00196">
    <property type="entry name" value="GerE"/>
    <property type="match status" value="1"/>
</dbReference>
<accession>A0A5Q0LXH4</accession>
<organism evidence="5 6">
    <name type="scientific">Variovorax paradoxus</name>
    <dbReference type="NCBI Taxonomy" id="34073"/>
    <lineage>
        <taxon>Bacteria</taxon>
        <taxon>Pseudomonadati</taxon>
        <taxon>Pseudomonadota</taxon>
        <taxon>Betaproteobacteria</taxon>
        <taxon>Burkholderiales</taxon>
        <taxon>Comamonadaceae</taxon>
        <taxon>Variovorax</taxon>
    </lineage>
</organism>
<dbReference type="PROSITE" id="PS50043">
    <property type="entry name" value="HTH_LUXR_2"/>
    <property type="match status" value="1"/>
</dbReference>
<dbReference type="Gene3D" id="1.10.10.10">
    <property type="entry name" value="Winged helix-like DNA-binding domain superfamily/Winged helix DNA-binding domain"/>
    <property type="match status" value="1"/>
</dbReference>
<evidence type="ECO:0000256" key="1">
    <source>
        <dbReference type="ARBA" id="ARBA00023015"/>
    </source>
</evidence>
<proteinExistence type="predicted"/>
<dbReference type="RefSeq" id="WP_153280945.1">
    <property type="nucleotide sequence ID" value="NZ_CP045644.1"/>
</dbReference>
<dbReference type="GO" id="GO:0003677">
    <property type="term" value="F:DNA binding"/>
    <property type="evidence" value="ECO:0007669"/>
    <property type="project" value="UniProtKB-KW"/>
</dbReference>
<feature type="domain" description="HTH luxR-type" evidence="4">
    <location>
        <begin position="313"/>
        <end position="378"/>
    </location>
</feature>
<sequence>MTAIVQGGVSAEADIDRVVALLYDGITCPGDWYDALDAMRETLGAACFHTLTVRRADCSVVGAGLANLESPPDKVREYEQHLARDDIRMQMPVKAPLGTPVTDHTYFGARALSHSPIYVDWLAPLGLRHTLAMGLRADDDTREVLGFIRPRAEAPYGPESEAFCRRLSPHLVRASELRARMAQLGEHAATGLSALDALPQGIAVLDEACRIDHLNARATACAGRGGLFDSAQGRLRLASPTLQSAFEQRVREACAASGGERAGVLHLTVAGGVVRITVLPLKPSHPLAVLRQRHRALVVFAHPAEAAATDPRQMESLLGLSPTEARLALLIASGKTVKDFAAAQHCSEHTARSHLRNVMRKTDCHRQAELVLLVQSLRLGG</sequence>
<protein>
    <submittedName>
        <fullName evidence="5">Helix-turn-helix transcriptional regulator</fullName>
    </submittedName>
</protein>
<keyword evidence="2" id="KW-0238">DNA-binding</keyword>
<dbReference type="EMBL" id="CP045644">
    <property type="protein sequence ID" value="QFZ82061.1"/>
    <property type="molecule type" value="Genomic_DNA"/>
</dbReference>
<dbReference type="GO" id="GO:0006355">
    <property type="term" value="P:regulation of DNA-templated transcription"/>
    <property type="evidence" value="ECO:0007669"/>
    <property type="project" value="InterPro"/>
</dbReference>
<dbReference type="InterPro" id="IPR036388">
    <property type="entry name" value="WH-like_DNA-bd_sf"/>
</dbReference>
<evidence type="ECO:0000313" key="6">
    <source>
        <dbReference type="Proteomes" id="UP000326780"/>
    </source>
</evidence>
<evidence type="ECO:0000259" key="4">
    <source>
        <dbReference type="PROSITE" id="PS50043"/>
    </source>
</evidence>
<keyword evidence="1" id="KW-0805">Transcription regulation</keyword>
<name>A0A5Q0LXH4_VARPD</name>
<dbReference type="Proteomes" id="UP000326780">
    <property type="component" value="Chromosome"/>
</dbReference>
<evidence type="ECO:0000256" key="3">
    <source>
        <dbReference type="ARBA" id="ARBA00023163"/>
    </source>
</evidence>
<reference evidence="5 6" key="1">
    <citation type="submission" date="2019-10" db="EMBL/GenBank/DDBJ databases">
        <title>Complete genome sequence of Variovorax paradoxus 5C-2.</title>
        <authorList>
            <person name="Gogoleva N.E."/>
            <person name="Balkin A.S."/>
        </authorList>
    </citation>
    <scope>NUCLEOTIDE SEQUENCE [LARGE SCALE GENOMIC DNA]</scope>
    <source>
        <strain evidence="5 6">5C-2</strain>
    </source>
</reference>
<gene>
    <name evidence="5" type="ORF">GFK26_04480</name>
</gene>
<dbReference type="PRINTS" id="PR00038">
    <property type="entry name" value="HTHLUXR"/>
</dbReference>
<evidence type="ECO:0000313" key="5">
    <source>
        <dbReference type="EMBL" id="QFZ82061.1"/>
    </source>
</evidence>
<keyword evidence="3" id="KW-0804">Transcription</keyword>
<dbReference type="SUPFAM" id="SSF46894">
    <property type="entry name" value="C-terminal effector domain of the bipartite response regulators"/>
    <property type="match status" value="1"/>
</dbReference>
<dbReference type="InterPro" id="IPR000792">
    <property type="entry name" value="Tscrpt_reg_LuxR_C"/>
</dbReference>
<dbReference type="PANTHER" id="PTHR44688:SF16">
    <property type="entry name" value="DNA-BINDING TRANSCRIPTIONAL ACTIVATOR DEVR_DOSR"/>
    <property type="match status" value="1"/>
</dbReference>
<dbReference type="CDD" id="cd06170">
    <property type="entry name" value="LuxR_C_like"/>
    <property type="match status" value="1"/>
</dbReference>
<dbReference type="SMART" id="SM00421">
    <property type="entry name" value="HTH_LUXR"/>
    <property type="match status" value="1"/>
</dbReference>
<dbReference type="PANTHER" id="PTHR44688">
    <property type="entry name" value="DNA-BINDING TRANSCRIPTIONAL ACTIVATOR DEVR_DOSR"/>
    <property type="match status" value="1"/>
</dbReference>
<dbReference type="AlphaFoldDB" id="A0A5Q0LXH4"/>